<evidence type="ECO:0000256" key="4">
    <source>
        <dbReference type="ARBA" id="ARBA00022989"/>
    </source>
</evidence>
<dbReference type="AlphaFoldDB" id="A0A1Q8S890"/>
<keyword evidence="9" id="KW-1185">Reference proteome</keyword>
<dbReference type="Proteomes" id="UP000186583">
    <property type="component" value="Unassembled WGS sequence"/>
</dbReference>
<evidence type="ECO:0000256" key="2">
    <source>
        <dbReference type="ARBA" id="ARBA00008335"/>
    </source>
</evidence>
<gene>
    <name evidence="8" type="ORF">CCHL11_09618</name>
</gene>
<comment type="caution">
    <text evidence="8">The sequence shown here is derived from an EMBL/GenBank/DDBJ whole genome shotgun (WGS) entry which is preliminary data.</text>
</comment>
<comment type="similarity">
    <text evidence="2">Belongs to the major facilitator superfamily.</text>
</comment>
<feature type="region of interest" description="Disordered" evidence="6">
    <location>
        <begin position="1"/>
        <end position="40"/>
    </location>
</feature>
<dbReference type="GO" id="GO:0022857">
    <property type="term" value="F:transmembrane transporter activity"/>
    <property type="evidence" value="ECO:0007669"/>
    <property type="project" value="InterPro"/>
</dbReference>
<organism evidence="8 9">
    <name type="scientific">Colletotrichum chlorophyti</name>
    <dbReference type="NCBI Taxonomy" id="708187"/>
    <lineage>
        <taxon>Eukaryota</taxon>
        <taxon>Fungi</taxon>
        <taxon>Dikarya</taxon>
        <taxon>Ascomycota</taxon>
        <taxon>Pezizomycotina</taxon>
        <taxon>Sordariomycetes</taxon>
        <taxon>Hypocreomycetidae</taxon>
        <taxon>Glomerellales</taxon>
        <taxon>Glomerellaceae</taxon>
        <taxon>Colletotrichum</taxon>
    </lineage>
</organism>
<feature type="transmembrane region" description="Helical" evidence="7">
    <location>
        <begin position="148"/>
        <end position="169"/>
    </location>
</feature>
<evidence type="ECO:0000256" key="3">
    <source>
        <dbReference type="ARBA" id="ARBA00022692"/>
    </source>
</evidence>
<keyword evidence="4 7" id="KW-1133">Transmembrane helix</keyword>
<dbReference type="EMBL" id="MPGH01000007">
    <property type="protein sequence ID" value="OLN97668.1"/>
    <property type="molecule type" value="Genomic_DNA"/>
</dbReference>
<dbReference type="InterPro" id="IPR011701">
    <property type="entry name" value="MFS"/>
</dbReference>
<comment type="subcellular location">
    <subcellularLocation>
        <location evidence="1">Membrane</location>
        <topology evidence="1">Multi-pass membrane protein</topology>
    </subcellularLocation>
</comment>
<dbReference type="Gene3D" id="1.20.1720.10">
    <property type="entry name" value="Multidrug resistance protein D"/>
    <property type="match status" value="1"/>
</dbReference>
<dbReference type="SUPFAM" id="SSF103473">
    <property type="entry name" value="MFS general substrate transporter"/>
    <property type="match status" value="1"/>
</dbReference>
<dbReference type="PANTHER" id="PTHR23502:SF68">
    <property type="entry name" value="MULTIDRUG TRANSPORTER, PUTATIVE (AFU_ORTHOLOGUE AFUA_3G01120)-RELATED"/>
    <property type="match status" value="1"/>
</dbReference>
<dbReference type="Pfam" id="PF07690">
    <property type="entry name" value="MFS_1"/>
    <property type="match status" value="1"/>
</dbReference>
<reference evidence="8 9" key="1">
    <citation type="submission" date="2016-11" db="EMBL/GenBank/DDBJ databases">
        <title>Draft Genome Assembly of Colletotrichum chlorophyti a pathogen of herbaceous plants.</title>
        <authorList>
            <person name="Gan P."/>
            <person name="Narusaka M."/>
            <person name="Tsushima A."/>
            <person name="Narusaka Y."/>
            <person name="Takano Y."/>
            <person name="Shirasu K."/>
        </authorList>
    </citation>
    <scope>NUCLEOTIDE SEQUENCE [LARGE SCALE GENOMIC DNA]</scope>
    <source>
        <strain evidence="8 9">NTL11</strain>
    </source>
</reference>
<keyword evidence="3 7" id="KW-0812">Transmembrane</keyword>
<proteinExistence type="inferred from homology"/>
<accession>A0A1Q8S890</accession>
<dbReference type="InterPro" id="IPR036259">
    <property type="entry name" value="MFS_trans_sf"/>
</dbReference>
<evidence type="ECO:0000313" key="8">
    <source>
        <dbReference type="EMBL" id="OLN97668.1"/>
    </source>
</evidence>
<dbReference type="PANTHER" id="PTHR23502">
    <property type="entry name" value="MAJOR FACILITATOR SUPERFAMILY"/>
    <property type="match status" value="1"/>
</dbReference>
<feature type="transmembrane region" description="Helical" evidence="7">
    <location>
        <begin position="120"/>
        <end position="142"/>
    </location>
</feature>
<dbReference type="OrthoDB" id="5296287at2759"/>
<protein>
    <submittedName>
        <fullName evidence="8">Fluconazole resistance protein 1-like protein 2</fullName>
    </submittedName>
</protein>
<name>A0A1Q8S890_9PEZI</name>
<evidence type="ECO:0000256" key="5">
    <source>
        <dbReference type="ARBA" id="ARBA00023136"/>
    </source>
</evidence>
<evidence type="ECO:0000313" key="9">
    <source>
        <dbReference type="Proteomes" id="UP000186583"/>
    </source>
</evidence>
<dbReference type="STRING" id="708187.A0A1Q8S890"/>
<dbReference type="GO" id="GO:0016020">
    <property type="term" value="C:membrane"/>
    <property type="evidence" value="ECO:0007669"/>
    <property type="project" value="UniProtKB-SubCell"/>
</dbReference>
<feature type="transmembrane region" description="Helical" evidence="7">
    <location>
        <begin position="268"/>
        <end position="286"/>
    </location>
</feature>
<evidence type="ECO:0000256" key="6">
    <source>
        <dbReference type="SAM" id="MobiDB-lite"/>
    </source>
</evidence>
<keyword evidence="5 7" id="KW-0472">Membrane</keyword>
<evidence type="ECO:0000256" key="1">
    <source>
        <dbReference type="ARBA" id="ARBA00004141"/>
    </source>
</evidence>
<feature type="transmembrane region" description="Helical" evidence="7">
    <location>
        <begin position="226"/>
        <end position="248"/>
    </location>
</feature>
<evidence type="ECO:0000256" key="7">
    <source>
        <dbReference type="SAM" id="Phobius"/>
    </source>
</evidence>
<sequence length="298" mass="32360">MSRDDVDVESMKSGINEEEPRDPNVVDFDGPSDPENPLNWSTTKKTTPIVIVSLTTLLSRVSSSIYSDYALAGSIQGARANTSALSIFIGSTISAGSRQHHAPLWHADETLGTLMTTIHLLEYVFSPLVIAPLLDIYGHAIMYNSCTLLFAVFNVACAVANSFGSLVVYRLLASITGSCAGTQGASSIVDMIVREERGLALDTNQTTRQLFTYCILRPFKMLISPIVFFMSAYAATLFSNAYLCFRNFPRIFKDQYGFSSGASGQTSIGLGVVSLWAFCFALLSLIPGPPTWQGRMTA</sequence>